<dbReference type="PANTHER" id="PTHR47326">
    <property type="entry name" value="TRANSPOSABLE ELEMENT TC3 TRANSPOSASE-LIKE PROTEIN"/>
    <property type="match status" value="1"/>
</dbReference>
<evidence type="ECO:0000313" key="2">
    <source>
        <dbReference type="Proteomes" id="UP000198287"/>
    </source>
</evidence>
<sequence>MSKFIVSTTLLKKFLSVPCSCNQKTCKFSSVTTGKKGGGKKISIKPENVDSTSLKVPLIKSKSTKFASKKSNKLEIISQPELQSFDRTKFPKMKSNSTKPKRLTFSNTDANGLPLLNPKDCHQRVEFASKMLALLETRPELLDDIIFSDEGNFHLSPPPRGTKREQDDVTIKMKSFHSDALQRYGESKRLPQIVWCGMTSKYIIGPYFFNSHVTDRTYIKMLQSYLIHQLKGLRGEDKMKTWWFQQDGNPPHRTSAALTYLKDTFGPQLISYGCPLLWPPRSQDLTPLDYFLWDHLKLKLKDNCFPEQLSTPASFRTSLAAQIDEVDEEVIKRVVAQFRARLEKCIESNGERFDFVDDKTSNFL</sequence>
<name>A0A226EEH9_FOLCA</name>
<dbReference type="EMBL" id="LNIX01000004">
    <property type="protein sequence ID" value="OXA55975.1"/>
    <property type="molecule type" value="Genomic_DNA"/>
</dbReference>
<keyword evidence="2" id="KW-1185">Reference proteome</keyword>
<proteinExistence type="predicted"/>
<dbReference type="OMA" id="CKETIYK"/>
<protein>
    <submittedName>
        <fullName evidence="1">Transposable element Tc3 transposase</fullName>
    </submittedName>
</protein>
<dbReference type="OrthoDB" id="9971063at2759"/>
<evidence type="ECO:0000313" key="1">
    <source>
        <dbReference type="EMBL" id="OXA55975.1"/>
    </source>
</evidence>
<dbReference type="Gene3D" id="3.30.420.10">
    <property type="entry name" value="Ribonuclease H-like superfamily/Ribonuclease H"/>
    <property type="match status" value="1"/>
</dbReference>
<dbReference type="PANTHER" id="PTHR47326:SF1">
    <property type="entry name" value="HTH PSQ-TYPE DOMAIN-CONTAINING PROTEIN"/>
    <property type="match status" value="1"/>
</dbReference>
<comment type="caution">
    <text evidence="1">The sequence shown here is derived from an EMBL/GenBank/DDBJ whole genome shotgun (WGS) entry which is preliminary data.</text>
</comment>
<reference evidence="1 2" key="1">
    <citation type="submission" date="2015-12" db="EMBL/GenBank/DDBJ databases">
        <title>The genome of Folsomia candida.</title>
        <authorList>
            <person name="Faddeeva A."/>
            <person name="Derks M.F."/>
            <person name="Anvar Y."/>
            <person name="Smit S."/>
            <person name="Van Straalen N."/>
            <person name="Roelofs D."/>
        </authorList>
    </citation>
    <scope>NUCLEOTIDE SEQUENCE [LARGE SCALE GENOMIC DNA]</scope>
    <source>
        <strain evidence="1 2">VU population</strain>
        <tissue evidence="1">Whole body</tissue>
    </source>
</reference>
<dbReference type="InterPro" id="IPR036397">
    <property type="entry name" value="RNaseH_sf"/>
</dbReference>
<dbReference type="AlphaFoldDB" id="A0A226EEH9"/>
<gene>
    <name evidence="1" type="ORF">Fcan01_09592</name>
</gene>
<dbReference type="GO" id="GO:0003676">
    <property type="term" value="F:nucleic acid binding"/>
    <property type="evidence" value="ECO:0007669"/>
    <property type="project" value="InterPro"/>
</dbReference>
<dbReference type="Proteomes" id="UP000198287">
    <property type="component" value="Unassembled WGS sequence"/>
</dbReference>
<accession>A0A226EEH9</accession>
<organism evidence="1 2">
    <name type="scientific">Folsomia candida</name>
    <name type="common">Springtail</name>
    <dbReference type="NCBI Taxonomy" id="158441"/>
    <lineage>
        <taxon>Eukaryota</taxon>
        <taxon>Metazoa</taxon>
        <taxon>Ecdysozoa</taxon>
        <taxon>Arthropoda</taxon>
        <taxon>Hexapoda</taxon>
        <taxon>Collembola</taxon>
        <taxon>Entomobryomorpha</taxon>
        <taxon>Isotomoidea</taxon>
        <taxon>Isotomidae</taxon>
        <taxon>Proisotominae</taxon>
        <taxon>Folsomia</taxon>
    </lineage>
</organism>